<dbReference type="InterPro" id="IPR018958">
    <property type="entry name" value="Knr4/Smi1-like_dom"/>
</dbReference>
<dbReference type="AlphaFoldDB" id="A0A7K3PXR1"/>
<dbReference type="Pfam" id="PF09346">
    <property type="entry name" value="SMI1_KNR4"/>
    <property type="match status" value="1"/>
</dbReference>
<dbReference type="SUPFAM" id="SSF160631">
    <property type="entry name" value="SMI1/KNR4-like"/>
    <property type="match status" value="1"/>
</dbReference>
<dbReference type="Gene3D" id="3.40.1580.10">
    <property type="entry name" value="SMI1/KNR4-like"/>
    <property type="match status" value="1"/>
</dbReference>
<dbReference type="RefSeq" id="WP_164251149.1">
    <property type="nucleotide sequence ID" value="NZ_JAAGMA010001048.1"/>
</dbReference>
<sequence>MTENEQLLERVAAKARSTRPWGWASLPAPVDGATSARAEAALGFSLPALLADLYLRIGDGGFGPEYGLLPLLDSPPSGEPAAVAQYLANRESGAKDPDWPWPEGVLPISHWGCAMYACVDCRSPQATVLLFEPNAGDADHAWYVDAPSLSDWLRAWLDGAGWYEEANEGPEPTAPWPGFPIRTGRRPGTTDTAPVRASCG</sequence>
<proteinExistence type="predicted"/>
<dbReference type="InterPro" id="IPR037883">
    <property type="entry name" value="Knr4/Smi1-like_sf"/>
</dbReference>
<evidence type="ECO:0000313" key="4">
    <source>
        <dbReference type="Proteomes" id="UP000470446"/>
    </source>
</evidence>
<feature type="domain" description="Knr4/Smi1-like" evidence="2">
    <location>
        <begin position="29"/>
        <end position="155"/>
    </location>
</feature>
<dbReference type="SMART" id="SM00860">
    <property type="entry name" value="SMI1_KNR4"/>
    <property type="match status" value="1"/>
</dbReference>
<name>A0A7K3PXR1_9ACTN</name>
<gene>
    <name evidence="3" type="ORF">G3I32_39150</name>
</gene>
<evidence type="ECO:0000313" key="3">
    <source>
        <dbReference type="EMBL" id="NEB14776.1"/>
    </source>
</evidence>
<accession>A0A7K3PXR1</accession>
<dbReference type="Proteomes" id="UP000470446">
    <property type="component" value="Unassembled WGS sequence"/>
</dbReference>
<evidence type="ECO:0000256" key="1">
    <source>
        <dbReference type="SAM" id="MobiDB-lite"/>
    </source>
</evidence>
<feature type="region of interest" description="Disordered" evidence="1">
    <location>
        <begin position="166"/>
        <end position="200"/>
    </location>
</feature>
<organism evidence="3 4">
    <name type="scientific">Streptomyces coelicoflavus</name>
    <dbReference type="NCBI Taxonomy" id="285562"/>
    <lineage>
        <taxon>Bacteria</taxon>
        <taxon>Bacillati</taxon>
        <taxon>Actinomycetota</taxon>
        <taxon>Actinomycetes</taxon>
        <taxon>Kitasatosporales</taxon>
        <taxon>Streptomycetaceae</taxon>
        <taxon>Streptomyces</taxon>
    </lineage>
</organism>
<reference evidence="3 4" key="1">
    <citation type="submission" date="2020-01" db="EMBL/GenBank/DDBJ databases">
        <title>Insect and environment-associated Actinomycetes.</title>
        <authorList>
            <person name="Currrie C."/>
            <person name="Chevrette M."/>
            <person name="Carlson C."/>
            <person name="Stubbendieck R."/>
            <person name="Wendt-Pienkowski E."/>
        </authorList>
    </citation>
    <scope>NUCLEOTIDE SEQUENCE [LARGE SCALE GENOMIC DNA]</scope>
    <source>
        <strain evidence="3 4">SID14163</strain>
    </source>
</reference>
<evidence type="ECO:0000259" key="2">
    <source>
        <dbReference type="SMART" id="SM00860"/>
    </source>
</evidence>
<dbReference type="EMBL" id="JAAGMA010001048">
    <property type="protein sequence ID" value="NEB14776.1"/>
    <property type="molecule type" value="Genomic_DNA"/>
</dbReference>
<protein>
    <submittedName>
        <fullName evidence="3">SMI1/KNR4 family protein</fullName>
    </submittedName>
</protein>
<comment type="caution">
    <text evidence="3">The sequence shown here is derived from an EMBL/GenBank/DDBJ whole genome shotgun (WGS) entry which is preliminary data.</text>
</comment>